<evidence type="ECO:0000313" key="3">
    <source>
        <dbReference type="Proteomes" id="UP000462055"/>
    </source>
</evidence>
<comment type="caution">
    <text evidence="2">The sequence shown here is derived from an EMBL/GenBank/DDBJ whole genome shotgun (WGS) entry which is preliminary data.</text>
</comment>
<feature type="domain" description="dTDP-4-dehydro-6-deoxy-alpha-D-glucopyranose 2,3-dehydratase" evidence="1">
    <location>
        <begin position="33"/>
        <end position="234"/>
    </location>
</feature>
<dbReference type="Proteomes" id="UP000462055">
    <property type="component" value="Unassembled WGS sequence"/>
</dbReference>
<name>A0A6I4MNG8_9ACTN</name>
<evidence type="ECO:0000259" key="1">
    <source>
        <dbReference type="Pfam" id="PF03559"/>
    </source>
</evidence>
<proteinExistence type="predicted"/>
<dbReference type="AlphaFoldDB" id="A0A6I4MNG8"/>
<gene>
    <name evidence="2" type="ORF">F8568_045075</name>
</gene>
<dbReference type="RefSeq" id="WP_151600294.1">
    <property type="nucleotide sequence ID" value="NZ_WBMS02000072.1"/>
</dbReference>
<dbReference type="InterPro" id="IPR038153">
    <property type="entry name" value="EvaA-like_sf"/>
</dbReference>
<organism evidence="2 3">
    <name type="scientific">Actinomadura physcomitrii</name>
    <dbReference type="NCBI Taxonomy" id="2650748"/>
    <lineage>
        <taxon>Bacteria</taxon>
        <taxon>Bacillati</taxon>
        <taxon>Actinomycetota</taxon>
        <taxon>Actinomycetes</taxon>
        <taxon>Streptosporangiales</taxon>
        <taxon>Thermomonosporaceae</taxon>
        <taxon>Actinomadura</taxon>
    </lineage>
</organism>
<evidence type="ECO:0000313" key="2">
    <source>
        <dbReference type="EMBL" id="MWA07382.1"/>
    </source>
</evidence>
<protein>
    <submittedName>
        <fullName evidence="2">NDP-hexose 2,3-dehydratase</fullName>
    </submittedName>
</protein>
<dbReference type="InterPro" id="IPR005212">
    <property type="entry name" value="EvaA-like"/>
</dbReference>
<dbReference type="Gene3D" id="3.90.79.40">
    <property type="entry name" value="EvaA sugar 2,3-dehydratase subunit"/>
    <property type="match status" value="2"/>
</dbReference>
<dbReference type="GO" id="GO:0016829">
    <property type="term" value="F:lyase activity"/>
    <property type="evidence" value="ECO:0007669"/>
    <property type="project" value="InterPro"/>
</dbReference>
<keyword evidence="3" id="KW-1185">Reference proteome</keyword>
<dbReference type="EMBL" id="WBMS02000072">
    <property type="protein sequence ID" value="MWA07382.1"/>
    <property type="molecule type" value="Genomic_DNA"/>
</dbReference>
<dbReference type="Pfam" id="PF03559">
    <property type="entry name" value="Hexose_dehydrat"/>
    <property type="match status" value="2"/>
</dbReference>
<reference evidence="2" key="1">
    <citation type="submission" date="2019-12" db="EMBL/GenBank/DDBJ databases">
        <title>Actinomadura physcomitrii sp. nov., a novel actinomycete isolated from moss [Physcomitrium sphaericum (Ludw) Fuernr].</title>
        <authorList>
            <person name="Zhuang X."/>
        </authorList>
    </citation>
    <scope>NUCLEOTIDE SEQUENCE [LARGE SCALE GENOMIC DNA]</scope>
    <source>
        <strain evidence="2">LD22</strain>
    </source>
</reference>
<feature type="domain" description="dTDP-4-dehydro-6-deoxy-alpha-D-glucopyranose 2,3-dehydratase" evidence="1">
    <location>
        <begin position="272"/>
        <end position="473"/>
    </location>
</feature>
<accession>A0A6I4MNG8</accession>
<sequence length="481" mass="53252">MSGIITALTTDHRRAVRIAESAGAAGGVMTGEQVRAWLAERRRSDVSRVDRVPLDRLRRWGTDPGTGDIRHDSGRFFTVTGLSAEVPGAAVPAWTQPILLQPEIGILGILAKEIDGVLHFLMQAKNEPGNPEGVEISPTVQATRSNYMRVHQGGPVPYLDYFRDTRRHRVVADVLQSEQGAWFFQKRNRNIIVETDDEVEPLEGFAWLTLGQLHRLLADDTVVNMDARTVLSCLPFSGIGLSASSPFRDQEFQQSVLRSCSEEFAGLHGIGDILSWITESRSRHEVAAHRVPLREAELWHRGEDAIEHESGLFFRVIGASVRSGHREVSHWHQPLVEPIGIGVNAFLVKQVDGVLHALVHAGVQPGYLDVLELGPTVRCTPGNYAWLPDAARPRFLDDVLSAPPGRVRFSSVLSEEGGRFYHARNRYTIIEVDAGYAPDPGPGYRWLTLHQLVGLLRHSHYVNVEARSLVACLHSLAGRPG</sequence>